<protein>
    <submittedName>
        <fullName evidence="6">Zn-finger, CDGSH type</fullName>
    </submittedName>
</protein>
<dbReference type="InterPro" id="IPR018967">
    <property type="entry name" value="FeS-contain_CDGSH-typ"/>
</dbReference>
<dbReference type="Gene3D" id="3.40.5.90">
    <property type="entry name" value="CDGSH iron-sulfur domain, mitoNEET-type"/>
    <property type="match status" value="2"/>
</dbReference>
<evidence type="ECO:0000256" key="3">
    <source>
        <dbReference type="ARBA" id="ARBA00023004"/>
    </source>
</evidence>
<evidence type="ECO:0000256" key="4">
    <source>
        <dbReference type="ARBA" id="ARBA00023014"/>
    </source>
</evidence>
<dbReference type="EMBL" id="CP000096">
    <property type="protein sequence ID" value="ABB22989.1"/>
    <property type="molecule type" value="Genomic_DNA"/>
</dbReference>
<organism evidence="6 7">
    <name type="scientific">Chlorobium luteolum (strain DSM 273 / BCRC 81028 / 2530)</name>
    <name type="common">Pelodictyon luteolum</name>
    <dbReference type="NCBI Taxonomy" id="319225"/>
    <lineage>
        <taxon>Bacteria</taxon>
        <taxon>Pseudomonadati</taxon>
        <taxon>Chlorobiota</taxon>
        <taxon>Chlorobiia</taxon>
        <taxon>Chlorobiales</taxon>
        <taxon>Chlorobiaceae</taxon>
        <taxon>Chlorobium/Pelodictyon group</taxon>
        <taxon>Pelodictyon</taxon>
    </lineage>
</organism>
<gene>
    <name evidence="6" type="ordered locus">Plut_0099</name>
</gene>
<evidence type="ECO:0000313" key="7">
    <source>
        <dbReference type="Proteomes" id="UP000002709"/>
    </source>
</evidence>
<dbReference type="Pfam" id="PF09360">
    <property type="entry name" value="zf-CDGSH"/>
    <property type="match status" value="2"/>
</dbReference>
<keyword evidence="4" id="KW-0411">Iron-sulfur</keyword>
<dbReference type="STRING" id="319225.Plut_0099"/>
<evidence type="ECO:0000256" key="2">
    <source>
        <dbReference type="ARBA" id="ARBA00022723"/>
    </source>
</evidence>
<keyword evidence="2" id="KW-0479">Metal-binding</keyword>
<dbReference type="GO" id="GO:0046872">
    <property type="term" value="F:metal ion binding"/>
    <property type="evidence" value="ECO:0007669"/>
    <property type="project" value="UniProtKB-KW"/>
</dbReference>
<dbReference type="PANTHER" id="PTHR46491:SF3">
    <property type="entry name" value="CDGSH IRON-SULFUR DOMAIN-CONTAINING PROTEIN 3, MITOCHONDRIAL"/>
    <property type="match status" value="1"/>
</dbReference>
<keyword evidence="7" id="KW-1185">Reference proteome</keyword>
<proteinExistence type="predicted"/>
<evidence type="ECO:0000256" key="1">
    <source>
        <dbReference type="ARBA" id="ARBA00022714"/>
    </source>
</evidence>
<dbReference type="eggNOG" id="COG3369">
    <property type="taxonomic scope" value="Bacteria"/>
</dbReference>
<evidence type="ECO:0000313" key="6">
    <source>
        <dbReference type="EMBL" id="ABB22989.1"/>
    </source>
</evidence>
<evidence type="ECO:0000259" key="5">
    <source>
        <dbReference type="SMART" id="SM00704"/>
    </source>
</evidence>
<dbReference type="PANTHER" id="PTHR46491">
    <property type="entry name" value="CDGSH IRON SULFUR DOMAIN PROTEIN HOMOLOG"/>
    <property type="match status" value="1"/>
</dbReference>
<dbReference type="InterPro" id="IPR052950">
    <property type="entry name" value="CISD"/>
</dbReference>
<dbReference type="SMART" id="SM00704">
    <property type="entry name" value="ZnF_CDGSH"/>
    <property type="match status" value="2"/>
</dbReference>
<dbReference type="KEGG" id="plt:Plut_0099"/>
<dbReference type="GO" id="GO:0005737">
    <property type="term" value="C:cytoplasm"/>
    <property type="evidence" value="ECO:0007669"/>
    <property type="project" value="UniProtKB-ARBA"/>
</dbReference>
<dbReference type="AlphaFoldDB" id="Q3B6P2"/>
<reference evidence="7" key="1">
    <citation type="submission" date="2005-08" db="EMBL/GenBank/DDBJ databases">
        <title>Complete sequence of Pelodictyon luteolum DSM 273.</title>
        <authorList>
            <consortium name="US DOE Joint Genome Institute"/>
            <person name="Copeland A."/>
            <person name="Lucas S."/>
            <person name="Lapidus A."/>
            <person name="Barry K."/>
            <person name="Detter J.C."/>
            <person name="Glavina T."/>
            <person name="Hammon N."/>
            <person name="Israni S."/>
            <person name="Pitluck S."/>
            <person name="Bryant D."/>
            <person name="Schmutz J."/>
            <person name="Larimer F."/>
            <person name="Land M."/>
            <person name="Kyrpides N."/>
            <person name="Ivanova N."/>
            <person name="Richardson P."/>
        </authorList>
    </citation>
    <scope>NUCLEOTIDE SEQUENCE [LARGE SCALE GENOMIC DNA]</scope>
    <source>
        <strain evidence="7">DSM 273 / BCRC 81028 / 2530</strain>
    </source>
</reference>
<accession>Q3B6P2</accession>
<dbReference type="GO" id="GO:0051537">
    <property type="term" value="F:2 iron, 2 sulfur cluster binding"/>
    <property type="evidence" value="ECO:0007669"/>
    <property type="project" value="UniProtKB-KW"/>
</dbReference>
<name>Q3B6P2_CHLL3</name>
<feature type="domain" description="Iron-binding zinc finger CDGSH type" evidence="5">
    <location>
        <begin position="43"/>
        <end position="77"/>
    </location>
</feature>
<dbReference type="InterPro" id="IPR042216">
    <property type="entry name" value="MitoNEET_CISD"/>
</dbReference>
<keyword evidence="1" id="KW-0001">2Fe-2S</keyword>
<feature type="domain" description="Iron-binding zinc finger CDGSH type" evidence="5">
    <location>
        <begin position="6"/>
        <end position="42"/>
    </location>
</feature>
<sequence>MPMEKKGPYIITEQPGTKYYCACGMSKTPPYCDGSHKGTGKHPSRVEILEEKEVAVCSCCRSADFPWCDGSHNAPGN</sequence>
<dbReference type="HOGENOM" id="CLU_145019_2_1_10"/>
<keyword evidence="3" id="KW-0408">Iron</keyword>
<dbReference type="Proteomes" id="UP000002709">
    <property type="component" value="Chromosome"/>
</dbReference>